<sequence>MTHDPRLLLKGTDWSSLEHAEGPAEDTPVHLSRLLDEDAGVRSEALERLEETLLPGGALFSATAPAALFVAAILADPRTLGQWKSPHPWYDLRHPFRARLLEWLDDLAENAVRGDPDRPAAADACRAARPAVHDAVSPYIDDPDPIVREAALGAACALLKASDLAERRPEAAARVRRVLATCGGRRERAVAILALGRWGHDTTPLLADPDPAVRVCAALSPGLAGNPQATRVLLDALQDPAAADAWFTVPLPQFDGWFRFTLLAALLERTTAFEDVLPAALAVARITSDFTVDRDWGPLLARAFPRPYVPGDPLTAAQRAFLGALAGNFGCFRDDIPDRLPWLHGAGLPGARPAVQALLDRTP</sequence>
<dbReference type="RefSeq" id="WP_197013402.1">
    <property type="nucleotide sequence ID" value="NZ_BAABES010000001.1"/>
</dbReference>
<dbReference type="SUPFAM" id="SSF48371">
    <property type="entry name" value="ARM repeat"/>
    <property type="match status" value="1"/>
</dbReference>
<comment type="caution">
    <text evidence="1">The sequence shown here is derived from an EMBL/GenBank/DDBJ whole genome shotgun (WGS) entry which is preliminary data.</text>
</comment>
<reference evidence="1" key="1">
    <citation type="submission" date="2020-11" db="EMBL/GenBank/DDBJ databases">
        <title>Sequencing the genomes of 1000 actinobacteria strains.</title>
        <authorList>
            <person name="Klenk H.-P."/>
        </authorList>
    </citation>
    <scope>NUCLEOTIDE SEQUENCE</scope>
    <source>
        <strain evidence="1">DSM 43175</strain>
    </source>
</reference>
<gene>
    <name evidence="1" type="ORF">IW256_005142</name>
</gene>
<evidence type="ECO:0000313" key="1">
    <source>
        <dbReference type="EMBL" id="MBG6091029.1"/>
    </source>
</evidence>
<dbReference type="InterPro" id="IPR016024">
    <property type="entry name" value="ARM-type_fold"/>
</dbReference>
<keyword evidence="2" id="KW-1185">Reference proteome</keyword>
<protein>
    <recommendedName>
        <fullName evidence="3">HEAT repeat protein</fullName>
    </recommendedName>
</protein>
<dbReference type="InterPro" id="IPR011989">
    <property type="entry name" value="ARM-like"/>
</dbReference>
<accession>A0A931DLT3</accession>
<evidence type="ECO:0008006" key="3">
    <source>
        <dbReference type="Google" id="ProtNLM"/>
    </source>
</evidence>
<dbReference type="AlphaFoldDB" id="A0A931DLT3"/>
<evidence type="ECO:0000313" key="2">
    <source>
        <dbReference type="Proteomes" id="UP000614047"/>
    </source>
</evidence>
<dbReference type="EMBL" id="JADOUA010000001">
    <property type="protein sequence ID" value="MBG6091029.1"/>
    <property type="molecule type" value="Genomic_DNA"/>
</dbReference>
<name>A0A931DLT3_9ACTN</name>
<organism evidence="1 2">
    <name type="scientific">Actinomadura viridis</name>
    <dbReference type="NCBI Taxonomy" id="58110"/>
    <lineage>
        <taxon>Bacteria</taxon>
        <taxon>Bacillati</taxon>
        <taxon>Actinomycetota</taxon>
        <taxon>Actinomycetes</taxon>
        <taxon>Streptosporangiales</taxon>
        <taxon>Thermomonosporaceae</taxon>
        <taxon>Actinomadura</taxon>
    </lineage>
</organism>
<proteinExistence type="predicted"/>
<dbReference type="Gene3D" id="1.25.10.10">
    <property type="entry name" value="Leucine-rich Repeat Variant"/>
    <property type="match status" value="1"/>
</dbReference>
<dbReference type="Proteomes" id="UP000614047">
    <property type="component" value="Unassembled WGS sequence"/>
</dbReference>